<keyword evidence="5 9" id="KW-0863">Zinc-finger</keyword>
<evidence type="ECO:0000313" key="13">
    <source>
        <dbReference type="Proteomes" id="UP000008144"/>
    </source>
</evidence>
<comment type="pathway">
    <text evidence="2">Protein modification; protein ubiquitination.</text>
</comment>
<dbReference type="PANTHER" id="PTHR12420">
    <property type="entry name" value="PHD FINGER PROTEIN"/>
    <property type="match status" value="1"/>
</dbReference>
<gene>
    <name evidence="12" type="primary">LOC100184268</name>
</gene>
<dbReference type="SMART" id="SM00249">
    <property type="entry name" value="PHD"/>
    <property type="match status" value="2"/>
</dbReference>
<dbReference type="Gene3D" id="3.30.40.10">
    <property type="entry name" value="Zinc/RING finger domain, C3HC4 (zinc finger)"/>
    <property type="match status" value="2"/>
</dbReference>
<evidence type="ECO:0000256" key="4">
    <source>
        <dbReference type="ARBA" id="ARBA00022723"/>
    </source>
</evidence>
<dbReference type="CDD" id="cd15669">
    <property type="entry name" value="ePHD_PHF7_G2E3_like"/>
    <property type="match status" value="1"/>
</dbReference>
<dbReference type="PANTHER" id="PTHR12420:SF42">
    <property type="entry name" value="G2_M PHASE-SPECIFIC E3 UBIQUITIN-PROTEIN LIGASE"/>
    <property type="match status" value="1"/>
</dbReference>
<evidence type="ECO:0000259" key="10">
    <source>
        <dbReference type="PROSITE" id="PS50089"/>
    </source>
</evidence>
<reference evidence="12" key="3">
    <citation type="submission" date="2025-09" db="UniProtKB">
        <authorList>
            <consortium name="Ensembl"/>
        </authorList>
    </citation>
    <scope>IDENTIFICATION</scope>
</reference>
<evidence type="ECO:0000256" key="5">
    <source>
        <dbReference type="ARBA" id="ARBA00022771"/>
    </source>
</evidence>
<dbReference type="InterPro" id="IPR011011">
    <property type="entry name" value="Znf_FYVE_PHD"/>
</dbReference>
<feature type="domain" description="PHD-type" evidence="11">
    <location>
        <begin position="11"/>
        <end position="132"/>
    </location>
</feature>
<evidence type="ECO:0000256" key="8">
    <source>
        <dbReference type="ARBA" id="ARBA00023242"/>
    </source>
</evidence>
<dbReference type="InterPro" id="IPR034732">
    <property type="entry name" value="EPHD"/>
</dbReference>
<dbReference type="SUPFAM" id="SSF57903">
    <property type="entry name" value="FYVE/PHD zinc finger"/>
    <property type="match status" value="1"/>
</dbReference>
<dbReference type="PROSITE" id="PS50089">
    <property type="entry name" value="ZF_RING_2"/>
    <property type="match status" value="1"/>
</dbReference>
<sequence>MNENKPPAAKPVNCIFCNSSVDCEDKHGEYLQHNFSGMKLHYFCLLLASGLNQTIDVTDCTTEKGSIYGFRIKDIVAEYHRASRLRCSFCHKKGASIGCAVPRCKVKFHHPCAEGTVSQFYDQFPSFCKLHRPMQSAEKEGGTTTCPVCLDPVCCSIKTISSLKTPCCHDVWMHRVCVQQHANSSGLHFFRCPVCNDGEIFTEEMRRMGIHIPERDAAWEMTHDAFTDLLHRHAECDVEDCVCPHGRDFSLKGSEWAVVLCDLCGSFGTHIGCHDDVDCENSYYACLNCERI</sequence>
<keyword evidence="3" id="KW-0808">Transferase</keyword>
<reference evidence="12" key="2">
    <citation type="submission" date="2025-08" db="UniProtKB">
        <authorList>
            <consortium name="Ensembl"/>
        </authorList>
    </citation>
    <scope>IDENTIFICATION</scope>
</reference>
<evidence type="ECO:0000256" key="6">
    <source>
        <dbReference type="ARBA" id="ARBA00022786"/>
    </source>
</evidence>
<dbReference type="Ensembl" id="ENSCINT00000011053.3">
    <property type="protein sequence ID" value="ENSCINP00000011053.3"/>
    <property type="gene ID" value="ENSCING00000005382.3"/>
</dbReference>
<feature type="domain" description="RING-type" evidence="10">
    <location>
        <begin position="146"/>
        <end position="196"/>
    </location>
</feature>
<dbReference type="InterPro" id="IPR042013">
    <property type="entry name" value="PHF7/G2E3_ePHD"/>
</dbReference>
<dbReference type="Proteomes" id="UP000008144">
    <property type="component" value="Unassembled WGS sequence"/>
</dbReference>
<dbReference type="Pfam" id="PF26054">
    <property type="entry name" value="PHD_G2E3"/>
    <property type="match status" value="1"/>
</dbReference>
<dbReference type="PROSITE" id="PS51805">
    <property type="entry name" value="EPHD"/>
    <property type="match status" value="1"/>
</dbReference>
<keyword evidence="8" id="KW-0539">Nucleus</keyword>
<dbReference type="STRING" id="7719.ENSCINP00000011053"/>
<organism evidence="12 13">
    <name type="scientific">Ciona intestinalis</name>
    <name type="common">Transparent sea squirt</name>
    <name type="synonym">Ascidia intestinalis</name>
    <dbReference type="NCBI Taxonomy" id="7719"/>
    <lineage>
        <taxon>Eukaryota</taxon>
        <taxon>Metazoa</taxon>
        <taxon>Chordata</taxon>
        <taxon>Tunicata</taxon>
        <taxon>Ascidiacea</taxon>
        <taxon>Phlebobranchia</taxon>
        <taxon>Cionidae</taxon>
        <taxon>Ciona</taxon>
    </lineage>
</organism>
<dbReference type="Pfam" id="PF13771">
    <property type="entry name" value="zf-HC5HC2H"/>
    <property type="match status" value="1"/>
</dbReference>
<evidence type="ECO:0000256" key="7">
    <source>
        <dbReference type="ARBA" id="ARBA00022833"/>
    </source>
</evidence>
<dbReference type="InterPro" id="IPR001841">
    <property type="entry name" value="Znf_RING"/>
</dbReference>
<keyword evidence="6" id="KW-0833">Ubl conjugation pathway</keyword>
<dbReference type="InterPro" id="IPR059102">
    <property type="entry name" value="PHD_PHF7/G2E3-like"/>
</dbReference>
<keyword evidence="7" id="KW-0862">Zinc</keyword>
<accession>F7AWE3</accession>
<dbReference type="GO" id="GO:0008270">
    <property type="term" value="F:zinc ion binding"/>
    <property type="evidence" value="ECO:0007669"/>
    <property type="project" value="UniProtKB-KW"/>
</dbReference>
<reference evidence="13" key="1">
    <citation type="journal article" date="2002" name="Science">
        <title>The draft genome of Ciona intestinalis: insights into chordate and vertebrate origins.</title>
        <authorList>
            <person name="Dehal P."/>
            <person name="Satou Y."/>
            <person name="Campbell R.K."/>
            <person name="Chapman J."/>
            <person name="Degnan B."/>
            <person name="De Tomaso A."/>
            <person name="Davidson B."/>
            <person name="Di Gregorio A."/>
            <person name="Gelpke M."/>
            <person name="Goodstein D.M."/>
            <person name="Harafuji N."/>
            <person name="Hastings K.E."/>
            <person name="Ho I."/>
            <person name="Hotta K."/>
            <person name="Huang W."/>
            <person name="Kawashima T."/>
            <person name="Lemaire P."/>
            <person name="Martinez D."/>
            <person name="Meinertzhagen I.A."/>
            <person name="Necula S."/>
            <person name="Nonaka M."/>
            <person name="Putnam N."/>
            <person name="Rash S."/>
            <person name="Saiga H."/>
            <person name="Satake M."/>
            <person name="Terry A."/>
            <person name="Yamada L."/>
            <person name="Wang H.G."/>
            <person name="Awazu S."/>
            <person name="Azumi K."/>
            <person name="Boore J."/>
            <person name="Branno M."/>
            <person name="Chin-Bow S."/>
            <person name="DeSantis R."/>
            <person name="Doyle S."/>
            <person name="Francino P."/>
            <person name="Keys D.N."/>
            <person name="Haga S."/>
            <person name="Hayashi H."/>
            <person name="Hino K."/>
            <person name="Imai K.S."/>
            <person name="Inaba K."/>
            <person name="Kano S."/>
            <person name="Kobayashi K."/>
            <person name="Kobayashi M."/>
            <person name="Lee B.I."/>
            <person name="Makabe K.W."/>
            <person name="Manohar C."/>
            <person name="Matassi G."/>
            <person name="Medina M."/>
            <person name="Mochizuki Y."/>
            <person name="Mount S."/>
            <person name="Morishita T."/>
            <person name="Miura S."/>
            <person name="Nakayama A."/>
            <person name="Nishizaka S."/>
            <person name="Nomoto H."/>
            <person name="Ohta F."/>
            <person name="Oishi K."/>
            <person name="Rigoutsos I."/>
            <person name="Sano M."/>
            <person name="Sasaki A."/>
            <person name="Sasakura Y."/>
            <person name="Shoguchi E."/>
            <person name="Shin-i T."/>
            <person name="Spagnuolo A."/>
            <person name="Stainier D."/>
            <person name="Suzuki M.M."/>
            <person name="Tassy O."/>
            <person name="Takatori N."/>
            <person name="Tokuoka M."/>
            <person name="Yagi K."/>
            <person name="Yoshizaki F."/>
            <person name="Wada S."/>
            <person name="Zhang C."/>
            <person name="Hyatt P.D."/>
            <person name="Larimer F."/>
            <person name="Detter C."/>
            <person name="Doggett N."/>
            <person name="Glavina T."/>
            <person name="Hawkins T."/>
            <person name="Richardson P."/>
            <person name="Lucas S."/>
            <person name="Kohara Y."/>
            <person name="Levine M."/>
            <person name="Satoh N."/>
            <person name="Rokhsar D.S."/>
        </authorList>
    </citation>
    <scope>NUCLEOTIDE SEQUENCE [LARGE SCALE GENOMIC DNA]</scope>
</reference>
<dbReference type="GO" id="GO:0005634">
    <property type="term" value="C:nucleus"/>
    <property type="evidence" value="ECO:0000318"/>
    <property type="project" value="GO_Central"/>
</dbReference>
<proteinExistence type="predicted"/>
<protein>
    <submittedName>
        <fullName evidence="12">Peroxisomal biogenesis factor 19</fullName>
    </submittedName>
</protein>
<name>F7AWE3_CIOIN</name>
<comment type="subcellular location">
    <subcellularLocation>
        <location evidence="1">Nucleus</location>
    </subcellularLocation>
</comment>
<dbReference type="InterPro" id="IPR013083">
    <property type="entry name" value="Znf_RING/FYVE/PHD"/>
</dbReference>
<keyword evidence="13" id="KW-1185">Reference proteome</keyword>
<dbReference type="HOGENOM" id="CLU_055746_0_0_1"/>
<dbReference type="AlphaFoldDB" id="F7AWE3"/>
<dbReference type="InterPro" id="IPR001965">
    <property type="entry name" value="Znf_PHD"/>
</dbReference>
<evidence type="ECO:0000256" key="2">
    <source>
        <dbReference type="ARBA" id="ARBA00004906"/>
    </source>
</evidence>
<evidence type="ECO:0000256" key="3">
    <source>
        <dbReference type="ARBA" id="ARBA00022679"/>
    </source>
</evidence>
<dbReference type="InterPro" id="IPR051188">
    <property type="entry name" value="PHD-type_Zinc_Finger"/>
</dbReference>
<evidence type="ECO:0000256" key="9">
    <source>
        <dbReference type="PROSITE-ProRule" id="PRU00175"/>
    </source>
</evidence>
<evidence type="ECO:0000313" key="12">
    <source>
        <dbReference type="Ensembl" id="ENSCINP00000011053.3"/>
    </source>
</evidence>
<keyword evidence="4" id="KW-0479">Metal-binding</keyword>
<dbReference type="GeneTree" id="ENSGT00950000182865"/>
<evidence type="ECO:0000256" key="1">
    <source>
        <dbReference type="ARBA" id="ARBA00004123"/>
    </source>
</evidence>
<dbReference type="InParanoid" id="F7AWE3"/>
<evidence type="ECO:0000259" key="11">
    <source>
        <dbReference type="PROSITE" id="PS51805"/>
    </source>
</evidence>